<evidence type="ECO:0000313" key="1">
    <source>
        <dbReference type="EMBL" id="KAG8064993.1"/>
    </source>
</evidence>
<name>A0A8J5S5V7_ZIZPA</name>
<keyword evidence="2" id="KW-1185">Reference proteome</keyword>
<dbReference type="Proteomes" id="UP000729402">
    <property type="component" value="Unassembled WGS sequence"/>
</dbReference>
<evidence type="ECO:0000313" key="2">
    <source>
        <dbReference type="Proteomes" id="UP000729402"/>
    </source>
</evidence>
<protein>
    <submittedName>
        <fullName evidence="1">Uncharacterized protein</fullName>
    </submittedName>
</protein>
<sequence>MQNEHGGRLQARRGLGLERCGQGGNRQIWARWRVALEGIGLGGSRENTSNAACRASPTLSGASCRVRVHCRPSRAGKRRGREDACGYGRAAWEGIRAMGDQRGMVTVWRREGIRGRTRQDGGGMVAGRMAAVGLLRSRSRRGHGGGTRHGCGCRSCGWS</sequence>
<proteinExistence type="predicted"/>
<reference evidence="1" key="1">
    <citation type="journal article" date="2021" name="bioRxiv">
        <title>Whole Genome Assembly and Annotation of Northern Wild Rice, Zizania palustris L., Supports a Whole Genome Duplication in the Zizania Genus.</title>
        <authorList>
            <person name="Haas M."/>
            <person name="Kono T."/>
            <person name="Macchietto M."/>
            <person name="Millas R."/>
            <person name="McGilp L."/>
            <person name="Shao M."/>
            <person name="Duquette J."/>
            <person name="Hirsch C.N."/>
            <person name="Kimball J."/>
        </authorList>
    </citation>
    <scope>NUCLEOTIDE SEQUENCE</scope>
    <source>
        <tissue evidence="1">Fresh leaf tissue</tissue>
    </source>
</reference>
<reference evidence="1" key="2">
    <citation type="submission" date="2021-02" db="EMBL/GenBank/DDBJ databases">
        <authorList>
            <person name="Kimball J.A."/>
            <person name="Haas M.W."/>
            <person name="Macchietto M."/>
            <person name="Kono T."/>
            <person name="Duquette J."/>
            <person name="Shao M."/>
        </authorList>
    </citation>
    <scope>NUCLEOTIDE SEQUENCE</scope>
    <source>
        <tissue evidence="1">Fresh leaf tissue</tissue>
    </source>
</reference>
<accession>A0A8J5S5V7</accession>
<gene>
    <name evidence="1" type="ORF">GUJ93_ZPchr0004g39051</name>
</gene>
<dbReference type="EMBL" id="JAAALK010000285">
    <property type="protein sequence ID" value="KAG8064993.1"/>
    <property type="molecule type" value="Genomic_DNA"/>
</dbReference>
<comment type="caution">
    <text evidence="1">The sequence shown here is derived from an EMBL/GenBank/DDBJ whole genome shotgun (WGS) entry which is preliminary data.</text>
</comment>
<organism evidence="1 2">
    <name type="scientific">Zizania palustris</name>
    <name type="common">Northern wild rice</name>
    <dbReference type="NCBI Taxonomy" id="103762"/>
    <lineage>
        <taxon>Eukaryota</taxon>
        <taxon>Viridiplantae</taxon>
        <taxon>Streptophyta</taxon>
        <taxon>Embryophyta</taxon>
        <taxon>Tracheophyta</taxon>
        <taxon>Spermatophyta</taxon>
        <taxon>Magnoliopsida</taxon>
        <taxon>Liliopsida</taxon>
        <taxon>Poales</taxon>
        <taxon>Poaceae</taxon>
        <taxon>BOP clade</taxon>
        <taxon>Oryzoideae</taxon>
        <taxon>Oryzeae</taxon>
        <taxon>Zizaniinae</taxon>
        <taxon>Zizania</taxon>
    </lineage>
</organism>
<dbReference type="AlphaFoldDB" id="A0A8J5S5V7"/>